<dbReference type="SUPFAM" id="SSF89623">
    <property type="entry name" value="Ribose/Galactose isomerase RpiB/AlsB"/>
    <property type="match status" value="1"/>
</dbReference>
<dbReference type="PANTHER" id="PTHR30345">
    <property type="entry name" value="RIBOSE-5-PHOSPHATE ISOMERASE B"/>
    <property type="match status" value="1"/>
</dbReference>
<dbReference type="GO" id="GO:0019316">
    <property type="term" value="P:D-allose catabolic process"/>
    <property type="evidence" value="ECO:0007669"/>
    <property type="project" value="TreeGrafter"/>
</dbReference>
<dbReference type="NCBIfam" id="TIGR00689">
    <property type="entry name" value="rpiB_lacA_lacB"/>
    <property type="match status" value="1"/>
</dbReference>
<evidence type="ECO:0000256" key="1">
    <source>
        <dbReference type="ARBA" id="ARBA00008754"/>
    </source>
</evidence>
<proteinExistence type="inferred from homology"/>
<dbReference type="AlphaFoldDB" id="Q2ST44"/>
<dbReference type="HOGENOM" id="CLU_091396_4_1_14"/>
<dbReference type="InterPro" id="IPR003500">
    <property type="entry name" value="RpiB_LacA_LacB"/>
</dbReference>
<dbReference type="Pfam" id="PF02502">
    <property type="entry name" value="LacAB_rpiB"/>
    <property type="match status" value="1"/>
</dbReference>
<evidence type="ECO:0000256" key="3">
    <source>
        <dbReference type="PIRSR" id="PIRSR005384-1"/>
    </source>
</evidence>
<feature type="binding site" evidence="4">
    <location>
        <begin position="86"/>
        <end position="90"/>
    </location>
    <ligand>
        <name>D-ribulose 5-phosphate</name>
        <dbReference type="ChEBI" id="CHEBI:58121"/>
    </ligand>
</feature>
<feature type="binding site" evidence="4">
    <location>
        <position position="119"/>
    </location>
    <ligand>
        <name>D-ribulose 5-phosphate</name>
        <dbReference type="ChEBI" id="CHEBI:58121"/>
    </ligand>
</feature>
<name>Q2ST44_MYCCT</name>
<dbReference type="GO" id="GO:0004751">
    <property type="term" value="F:ribose-5-phosphate isomerase activity"/>
    <property type="evidence" value="ECO:0007669"/>
    <property type="project" value="TreeGrafter"/>
</dbReference>
<dbReference type="InterPro" id="IPR036569">
    <property type="entry name" value="RpiB_LacA_LacB_sf"/>
</dbReference>
<dbReference type="InterPro" id="IPR004785">
    <property type="entry name" value="RpiB"/>
</dbReference>
<protein>
    <submittedName>
        <fullName evidence="5">Ribose 5-phosphate isomerase B, putative</fullName>
    </submittedName>
</protein>
<dbReference type="Proteomes" id="UP000001928">
    <property type="component" value="Chromosome"/>
</dbReference>
<organism evidence="5 6">
    <name type="scientific">Mycoplasma capricolum subsp. capricolum (strain California kid / ATCC 27343 / NCTC 10154)</name>
    <dbReference type="NCBI Taxonomy" id="340047"/>
    <lineage>
        <taxon>Bacteria</taxon>
        <taxon>Bacillati</taxon>
        <taxon>Mycoplasmatota</taxon>
        <taxon>Mollicutes</taxon>
        <taxon>Mycoplasmataceae</taxon>
        <taxon>Mycoplasma</taxon>
    </lineage>
</organism>
<dbReference type="PhylomeDB" id="Q2ST44"/>
<feature type="binding site" evidence="4">
    <location>
        <position position="156"/>
    </location>
    <ligand>
        <name>D-ribulose 5-phosphate</name>
        <dbReference type="ChEBI" id="CHEBI:58121"/>
    </ligand>
</feature>
<gene>
    <name evidence="5" type="ordered locus">MCAP_0074</name>
</gene>
<dbReference type="EMBL" id="CP000123">
    <property type="protein sequence ID" value="ABC01652.1"/>
    <property type="molecule type" value="Genomic_DNA"/>
</dbReference>
<evidence type="ECO:0000313" key="5">
    <source>
        <dbReference type="EMBL" id="ABC01652.1"/>
    </source>
</evidence>
<dbReference type="NCBIfam" id="NF004051">
    <property type="entry name" value="PRK05571.1"/>
    <property type="match status" value="1"/>
</dbReference>
<evidence type="ECO:0000256" key="4">
    <source>
        <dbReference type="PIRSR" id="PIRSR005384-2"/>
    </source>
</evidence>
<feature type="active site" description="Proton acceptor" evidence="3">
    <location>
        <position position="85"/>
    </location>
</feature>
<feature type="active site" description="Proton donor" evidence="3">
    <location>
        <position position="118"/>
    </location>
</feature>
<comment type="similarity">
    <text evidence="1">Belongs to the LacAB/RpiB family.</text>
</comment>
<reference evidence="5 6" key="1">
    <citation type="submission" date="2005-09" db="EMBL/GenBank/DDBJ databases">
        <authorList>
            <person name="Glass J.I."/>
            <person name="Lartigue C."/>
            <person name="Pfannkoch C."/>
            <person name="Baden-Tillson H."/>
            <person name="Smith H.O."/>
            <person name="Venter J.C."/>
            <person name="Roske K."/>
            <person name="Wise K.S."/>
            <person name="Calcutt M.J."/>
            <person name="Nelson W.C."/>
            <person name="Nierman W.C."/>
        </authorList>
    </citation>
    <scope>NUCLEOTIDE SEQUENCE [LARGE SCALE GENOMIC DNA]</scope>
    <source>
        <strain evidence="6">California kid / ATCC 27343 / NCTC 10154</strain>
    </source>
</reference>
<sequence>MLKILKNIIVKYFKREVSMSNRIYIGNDHSAVEMKQAIVNHLKSKNYEVIDLGNNDGKSCNYAKIGQTVAEYVVKDTNSRGIVICGTGIGISIAANKVKNARAALVYEKETTELARIHNDANIIALGARMIAIPKAINLVDIFLNTPFEGGRHIERVDTLNEYKN</sequence>
<dbReference type="GO" id="GO:0009052">
    <property type="term" value="P:pentose-phosphate shunt, non-oxidative branch"/>
    <property type="evidence" value="ECO:0007669"/>
    <property type="project" value="TreeGrafter"/>
</dbReference>
<feature type="binding site" evidence="4">
    <location>
        <position position="152"/>
    </location>
    <ligand>
        <name>D-ribulose 5-phosphate</name>
        <dbReference type="ChEBI" id="CHEBI:58121"/>
    </ligand>
</feature>
<dbReference type="Gene3D" id="3.40.1400.10">
    <property type="entry name" value="Sugar-phosphate isomerase, RpiB/LacA/LacB"/>
    <property type="match status" value="1"/>
</dbReference>
<dbReference type="NCBIfam" id="TIGR01120">
    <property type="entry name" value="rpiB"/>
    <property type="match status" value="1"/>
</dbReference>
<feature type="binding site" evidence="4">
    <location>
        <begin position="28"/>
        <end position="29"/>
    </location>
    <ligand>
        <name>D-ribulose 5-phosphate</name>
        <dbReference type="ChEBI" id="CHEBI:58121"/>
    </ligand>
</feature>
<feature type="binding site" evidence="4">
    <location>
        <position position="129"/>
    </location>
    <ligand>
        <name>D-ribulose 5-phosphate</name>
        <dbReference type="ChEBI" id="CHEBI:58121"/>
    </ligand>
</feature>
<evidence type="ECO:0000313" key="6">
    <source>
        <dbReference type="Proteomes" id="UP000001928"/>
    </source>
</evidence>
<dbReference type="PANTHER" id="PTHR30345:SF0">
    <property type="entry name" value="DNA DAMAGE-REPAIR_TOLERATION PROTEIN DRT102"/>
    <property type="match status" value="1"/>
</dbReference>
<accession>Q2ST44</accession>
<dbReference type="KEGG" id="mcp:MCAP_0074"/>
<dbReference type="PIRSF" id="PIRSF005384">
    <property type="entry name" value="RpiB_LacA_B"/>
    <property type="match status" value="1"/>
</dbReference>
<keyword evidence="2 5" id="KW-0413">Isomerase</keyword>
<evidence type="ECO:0000256" key="2">
    <source>
        <dbReference type="ARBA" id="ARBA00023235"/>
    </source>
</evidence>